<accession>A0AAP0IUD0</accession>
<name>A0AAP0IUD0_9MAGN</name>
<gene>
    <name evidence="1" type="ORF">Syun_019197</name>
</gene>
<protein>
    <submittedName>
        <fullName evidence="1">Uncharacterized protein</fullName>
    </submittedName>
</protein>
<sequence length="123" mass="14207">MGSPDLGDPVPPRLLGPVFVFEEAFPSAERRSVRSDGQTDIVNDRRLIPERGFNVKSELKYRPRILDIIEVRNWGLLNRDYNHLDLKDVHSEKSCGIFVRDFYANAYGIEIKTESRVRGRTMD</sequence>
<dbReference type="EMBL" id="JBBNAF010000008">
    <property type="protein sequence ID" value="KAK9121580.1"/>
    <property type="molecule type" value="Genomic_DNA"/>
</dbReference>
<organism evidence="1 2">
    <name type="scientific">Stephania yunnanensis</name>
    <dbReference type="NCBI Taxonomy" id="152371"/>
    <lineage>
        <taxon>Eukaryota</taxon>
        <taxon>Viridiplantae</taxon>
        <taxon>Streptophyta</taxon>
        <taxon>Embryophyta</taxon>
        <taxon>Tracheophyta</taxon>
        <taxon>Spermatophyta</taxon>
        <taxon>Magnoliopsida</taxon>
        <taxon>Ranunculales</taxon>
        <taxon>Menispermaceae</taxon>
        <taxon>Menispermoideae</taxon>
        <taxon>Cissampelideae</taxon>
        <taxon>Stephania</taxon>
    </lineage>
</organism>
<keyword evidence="2" id="KW-1185">Reference proteome</keyword>
<dbReference type="AlphaFoldDB" id="A0AAP0IUD0"/>
<evidence type="ECO:0000313" key="1">
    <source>
        <dbReference type="EMBL" id="KAK9121580.1"/>
    </source>
</evidence>
<dbReference type="Proteomes" id="UP001420932">
    <property type="component" value="Unassembled WGS sequence"/>
</dbReference>
<comment type="caution">
    <text evidence="1">The sequence shown here is derived from an EMBL/GenBank/DDBJ whole genome shotgun (WGS) entry which is preliminary data.</text>
</comment>
<evidence type="ECO:0000313" key="2">
    <source>
        <dbReference type="Proteomes" id="UP001420932"/>
    </source>
</evidence>
<reference evidence="1 2" key="1">
    <citation type="submission" date="2024-01" db="EMBL/GenBank/DDBJ databases">
        <title>Genome assemblies of Stephania.</title>
        <authorList>
            <person name="Yang L."/>
        </authorList>
    </citation>
    <scope>NUCLEOTIDE SEQUENCE [LARGE SCALE GENOMIC DNA]</scope>
    <source>
        <strain evidence="1">YNDBR</strain>
        <tissue evidence="1">Leaf</tissue>
    </source>
</reference>
<proteinExistence type="predicted"/>